<protein>
    <submittedName>
        <fullName evidence="2">2308_t:CDS:1</fullName>
    </submittedName>
</protein>
<dbReference type="EMBL" id="CAJVQA010020015">
    <property type="protein sequence ID" value="CAG8761581.1"/>
    <property type="molecule type" value="Genomic_DNA"/>
</dbReference>
<keyword evidence="3" id="KW-1185">Reference proteome</keyword>
<feature type="compositionally biased region" description="Basic and acidic residues" evidence="1">
    <location>
        <begin position="19"/>
        <end position="42"/>
    </location>
</feature>
<sequence length="62" mass="6855">KSKTAIKKPKPKTVTENLNKYKSDLVIKNSSGDKEPKTEIKQRSQTQSGGKEPIVAQNSNNN</sequence>
<evidence type="ECO:0000256" key="1">
    <source>
        <dbReference type="SAM" id="MobiDB-lite"/>
    </source>
</evidence>
<feature type="compositionally biased region" description="Basic residues" evidence="1">
    <location>
        <begin position="1"/>
        <end position="11"/>
    </location>
</feature>
<dbReference type="AlphaFoldDB" id="A0A9N9J6C9"/>
<organism evidence="2 3">
    <name type="scientific">Cetraspora pellucida</name>
    <dbReference type="NCBI Taxonomy" id="1433469"/>
    <lineage>
        <taxon>Eukaryota</taxon>
        <taxon>Fungi</taxon>
        <taxon>Fungi incertae sedis</taxon>
        <taxon>Mucoromycota</taxon>
        <taxon>Glomeromycotina</taxon>
        <taxon>Glomeromycetes</taxon>
        <taxon>Diversisporales</taxon>
        <taxon>Gigasporaceae</taxon>
        <taxon>Cetraspora</taxon>
    </lineage>
</organism>
<dbReference type="Proteomes" id="UP000789759">
    <property type="component" value="Unassembled WGS sequence"/>
</dbReference>
<feature type="region of interest" description="Disordered" evidence="1">
    <location>
        <begin position="1"/>
        <end position="62"/>
    </location>
</feature>
<gene>
    <name evidence="2" type="ORF">CPELLU_LOCUS15337</name>
</gene>
<reference evidence="2" key="1">
    <citation type="submission" date="2021-06" db="EMBL/GenBank/DDBJ databases">
        <authorList>
            <person name="Kallberg Y."/>
            <person name="Tangrot J."/>
            <person name="Rosling A."/>
        </authorList>
    </citation>
    <scope>NUCLEOTIDE SEQUENCE</scope>
    <source>
        <strain evidence="2">FL966</strain>
    </source>
</reference>
<evidence type="ECO:0000313" key="3">
    <source>
        <dbReference type="Proteomes" id="UP000789759"/>
    </source>
</evidence>
<proteinExistence type="predicted"/>
<accession>A0A9N9J6C9</accession>
<comment type="caution">
    <text evidence="2">The sequence shown here is derived from an EMBL/GenBank/DDBJ whole genome shotgun (WGS) entry which is preliminary data.</text>
</comment>
<name>A0A9N9J6C9_9GLOM</name>
<feature type="non-terminal residue" evidence="2">
    <location>
        <position position="1"/>
    </location>
</feature>
<evidence type="ECO:0000313" key="2">
    <source>
        <dbReference type="EMBL" id="CAG8761581.1"/>
    </source>
</evidence>